<dbReference type="AlphaFoldDB" id="A0A5B8REA1"/>
<protein>
    <recommendedName>
        <fullName evidence="2">DUF2889 domain-containing protein</fullName>
    </recommendedName>
</protein>
<reference evidence="1" key="1">
    <citation type="submission" date="2019-06" db="EMBL/GenBank/DDBJ databases">
        <authorList>
            <person name="Murdoch R.W."/>
            <person name="Fathepure B."/>
        </authorList>
    </citation>
    <scope>NUCLEOTIDE SEQUENCE</scope>
</reference>
<proteinExistence type="predicted"/>
<name>A0A5B8REA1_9ZZZZ</name>
<dbReference type="EMBL" id="MN079132">
    <property type="protein sequence ID" value="QEA06238.1"/>
    <property type="molecule type" value="Genomic_DNA"/>
</dbReference>
<evidence type="ECO:0008006" key="2">
    <source>
        <dbReference type="Google" id="ProtNLM"/>
    </source>
</evidence>
<dbReference type="InterPro" id="IPR021312">
    <property type="entry name" value="DUF2889"/>
</dbReference>
<gene>
    <name evidence="1" type="ORF">KBTEX_02568</name>
</gene>
<dbReference type="Pfam" id="PF11136">
    <property type="entry name" value="DUF2889"/>
    <property type="match status" value="1"/>
</dbReference>
<organism evidence="1">
    <name type="scientific">uncultured organism</name>
    <dbReference type="NCBI Taxonomy" id="155900"/>
    <lineage>
        <taxon>unclassified sequences</taxon>
        <taxon>environmental samples</taxon>
    </lineage>
</organism>
<sequence length="177" mass="19815">MALPEPAPRRRLHRRRIELDGFRREDGLWEIEARLTDVKDGAFRLRFRGELAPGEPVHDMTLRVTLDDDLTIREVAASMDATPFPDCPGATAAFQSLVGVRIGPGWMKAVRSRIGSVEGCTHLFELLRPIATTAYQTIHPPPDSDGRPMLMNSCHGWRAGGEAIATLYPEWFRPEQG</sequence>
<accession>A0A5B8REA1</accession>
<evidence type="ECO:0000313" key="1">
    <source>
        <dbReference type="EMBL" id="QEA06238.1"/>
    </source>
</evidence>